<gene>
    <name evidence="9" type="primary">xerC</name>
    <name evidence="13" type="ORF">INR99_05930</name>
</gene>
<dbReference type="InterPro" id="IPR050090">
    <property type="entry name" value="Tyrosine_recombinase_XerCD"/>
</dbReference>
<evidence type="ECO:0000256" key="5">
    <source>
        <dbReference type="ARBA" id="ARBA00022908"/>
    </source>
</evidence>
<evidence type="ECO:0000256" key="10">
    <source>
        <dbReference type="SAM" id="MobiDB-lite"/>
    </source>
</evidence>
<dbReference type="InterPro" id="IPR044068">
    <property type="entry name" value="CB"/>
</dbReference>
<keyword evidence="14" id="KW-1185">Reference proteome</keyword>
<feature type="active site" evidence="9">
    <location>
        <position position="263"/>
    </location>
</feature>
<feature type="compositionally biased region" description="Polar residues" evidence="10">
    <location>
        <begin position="17"/>
        <end position="27"/>
    </location>
</feature>
<evidence type="ECO:0000259" key="12">
    <source>
        <dbReference type="PROSITE" id="PS51900"/>
    </source>
</evidence>
<dbReference type="EMBL" id="JADFUA010000003">
    <property type="protein sequence ID" value="MBE9608883.1"/>
    <property type="molecule type" value="Genomic_DNA"/>
</dbReference>
<keyword evidence="5 9" id="KW-0229">DNA integration</keyword>
<dbReference type="CDD" id="cd00798">
    <property type="entry name" value="INT_XerDC_C"/>
    <property type="match status" value="1"/>
</dbReference>
<evidence type="ECO:0000259" key="11">
    <source>
        <dbReference type="PROSITE" id="PS51898"/>
    </source>
</evidence>
<feature type="domain" description="Tyr recombinase" evidence="11">
    <location>
        <begin position="130"/>
        <end position="311"/>
    </location>
</feature>
<proteinExistence type="inferred from homology"/>
<dbReference type="InterPro" id="IPR002104">
    <property type="entry name" value="Integrase_catalytic"/>
</dbReference>
<dbReference type="AlphaFoldDB" id="A0A8J7FGC4"/>
<dbReference type="PANTHER" id="PTHR30349">
    <property type="entry name" value="PHAGE INTEGRASE-RELATED"/>
    <property type="match status" value="1"/>
</dbReference>
<dbReference type="PROSITE" id="PS51898">
    <property type="entry name" value="TYR_RECOMBINASE"/>
    <property type="match status" value="1"/>
</dbReference>
<dbReference type="PANTHER" id="PTHR30349:SF81">
    <property type="entry name" value="TYROSINE RECOMBINASE XERC"/>
    <property type="match status" value="1"/>
</dbReference>
<feature type="active site" evidence="9">
    <location>
        <position position="194"/>
    </location>
</feature>
<dbReference type="HAMAP" id="MF_01808">
    <property type="entry name" value="Recomb_XerC_XerD"/>
    <property type="match status" value="1"/>
</dbReference>
<dbReference type="GO" id="GO:0007059">
    <property type="term" value="P:chromosome segregation"/>
    <property type="evidence" value="ECO:0007669"/>
    <property type="project" value="UniProtKB-UniRule"/>
</dbReference>
<evidence type="ECO:0000256" key="6">
    <source>
        <dbReference type="ARBA" id="ARBA00023125"/>
    </source>
</evidence>
<dbReference type="GO" id="GO:0003677">
    <property type="term" value="F:DNA binding"/>
    <property type="evidence" value="ECO:0007669"/>
    <property type="project" value="UniProtKB-UniRule"/>
</dbReference>
<dbReference type="SUPFAM" id="SSF56349">
    <property type="entry name" value="DNA breaking-rejoining enzymes"/>
    <property type="match status" value="1"/>
</dbReference>
<feature type="active site" evidence="9">
    <location>
        <position position="266"/>
    </location>
</feature>
<feature type="active site" evidence="9">
    <location>
        <position position="170"/>
    </location>
</feature>
<dbReference type="InterPro" id="IPR004107">
    <property type="entry name" value="Integrase_SAM-like_N"/>
</dbReference>
<evidence type="ECO:0000256" key="7">
    <source>
        <dbReference type="ARBA" id="ARBA00023172"/>
    </source>
</evidence>
<accession>A0A8J7FGC4</accession>
<keyword evidence="3 9" id="KW-0132">Cell division</keyword>
<evidence type="ECO:0000313" key="13">
    <source>
        <dbReference type="EMBL" id="MBE9608883.1"/>
    </source>
</evidence>
<dbReference type="Proteomes" id="UP000604481">
    <property type="component" value="Unassembled WGS sequence"/>
</dbReference>
<reference evidence="13 14" key="1">
    <citation type="submission" date="2020-10" db="EMBL/GenBank/DDBJ databases">
        <title>The genome sequence of Chitinilyticum litopenaei 4Y14.</title>
        <authorList>
            <person name="Liu Y."/>
        </authorList>
    </citation>
    <scope>NUCLEOTIDE SEQUENCE [LARGE SCALE GENOMIC DNA]</scope>
    <source>
        <strain evidence="13 14">4Y14</strain>
    </source>
</reference>
<comment type="similarity">
    <text evidence="9">Belongs to the 'phage' integrase family. XerC subfamily.</text>
</comment>
<organism evidence="13 14">
    <name type="scientific">Chitinilyticum piscinae</name>
    <dbReference type="NCBI Taxonomy" id="2866724"/>
    <lineage>
        <taxon>Bacteria</taxon>
        <taxon>Pseudomonadati</taxon>
        <taxon>Pseudomonadota</taxon>
        <taxon>Betaproteobacteria</taxon>
        <taxon>Neisseriales</taxon>
        <taxon>Chitinibacteraceae</taxon>
        <taxon>Chitinilyticum</taxon>
    </lineage>
</organism>
<dbReference type="PROSITE" id="PS51900">
    <property type="entry name" value="CB"/>
    <property type="match status" value="1"/>
</dbReference>
<dbReference type="GO" id="GO:0005737">
    <property type="term" value="C:cytoplasm"/>
    <property type="evidence" value="ECO:0007669"/>
    <property type="project" value="UniProtKB-SubCell"/>
</dbReference>
<comment type="caution">
    <text evidence="13">The sequence shown here is derived from an EMBL/GenBank/DDBJ whole genome shotgun (WGS) entry which is preliminary data.</text>
</comment>
<evidence type="ECO:0000256" key="4">
    <source>
        <dbReference type="ARBA" id="ARBA00022829"/>
    </source>
</evidence>
<feature type="compositionally biased region" description="Polar residues" evidence="10">
    <location>
        <begin position="1"/>
        <end position="11"/>
    </location>
</feature>
<dbReference type="Pfam" id="PF02899">
    <property type="entry name" value="Phage_int_SAM_1"/>
    <property type="match status" value="1"/>
</dbReference>
<keyword evidence="4 9" id="KW-0159">Chromosome partition</keyword>
<feature type="active site" evidence="9">
    <location>
        <position position="289"/>
    </location>
</feature>
<dbReference type="GO" id="GO:0006313">
    <property type="term" value="P:DNA transposition"/>
    <property type="evidence" value="ECO:0007669"/>
    <property type="project" value="UniProtKB-UniRule"/>
</dbReference>
<dbReference type="Gene3D" id="1.10.150.130">
    <property type="match status" value="1"/>
</dbReference>
<dbReference type="InterPro" id="IPR013762">
    <property type="entry name" value="Integrase-like_cat_sf"/>
</dbReference>
<dbReference type="RefSeq" id="WP_194115424.1">
    <property type="nucleotide sequence ID" value="NZ_JADFUA010000003.1"/>
</dbReference>
<feature type="domain" description="Core-binding (CB)" evidence="12">
    <location>
        <begin position="26"/>
        <end position="109"/>
    </location>
</feature>
<dbReference type="GO" id="GO:0009037">
    <property type="term" value="F:tyrosine-based site-specific recombinase activity"/>
    <property type="evidence" value="ECO:0007669"/>
    <property type="project" value="UniProtKB-UniRule"/>
</dbReference>
<comment type="subunit">
    <text evidence="9">Forms a cyclic heterotetrameric complex composed of two molecules of XerC and two molecules of XerD.</text>
</comment>
<protein>
    <recommendedName>
        <fullName evidence="9">Tyrosine recombinase XerC</fullName>
    </recommendedName>
</protein>
<dbReference type="Pfam" id="PF00589">
    <property type="entry name" value="Phage_integrase"/>
    <property type="match status" value="1"/>
</dbReference>
<dbReference type="InterPro" id="IPR010998">
    <property type="entry name" value="Integrase_recombinase_N"/>
</dbReference>
<dbReference type="Gene3D" id="1.10.443.10">
    <property type="entry name" value="Intergrase catalytic core"/>
    <property type="match status" value="1"/>
</dbReference>
<keyword evidence="8 9" id="KW-0131">Cell cycle</keyword>
<evidence type="ECO:0000256" key="3">
    <source>
        <dbReference type="ARBA" id="ARBA00022618"/>
    </source>
</evidence>
<evidence type="ECO:0000256" key="2">
    <source>
        <dbReference type="ARBA" id="ARBA00022490"/>
    </source>
</evidence>
<feature type="active site" description="O-(3'-phospho-DNA)-tyrosine intermediate" evidence="9">
    <location>
        <position position="298"/>
    </location>
</feature>
<dbReference type="InterPro" id="IPR011010">
    <property type="entry name" value="DNA_brk_join_enz"/>
</dbReference>
<keyword evidence="7 9" id="KW-0233">DNA recombination</keyword>
<keyword evidence="6 9" id="KW-0238">DNA-binding</keyword>
<comment type="function">
    <text evidence="9">Site-specific tyrosine recombinase, which acts by catalyzing the cutting and rejoining of the recombining DNA molecules. The XerC-XerD complex is essential to convert dimers of the bacterial chromosome into monomers to permit their segregation at cell division. It also contributes to the segregational stability of plasmids.</text>
</comment>
<keyword evidence="2 9" id="KW-0963">Cytoplasm</keyword>
<comment type="subcellular location">
    <subcellularLocation>
        <location evidence="1 9">Cytoplasm</location>
    </subcellularLocation>
</comment>
<dbReference type="GO" id="GO:0051301">
    <property type="term" value="P:cell division"/>
    <property type="evidence" value="ECO:0007669"/>
    <property type="project" value="UniProtKB-KW"/>
</dbReference>
<dbReference type="InterPro" id="IPR023009">
    <property type="entry name" value="Tyrosine_recombinase_XerC/XerD"/>
</dbReference>
<evidence type="ECO:0000256" key="1">
    <source>
        <dbReference type="ARBA" id="ARBA00004496"/>
    </source>
</evidence>
<name>A0A8J7FGC4_9NEIS</name>
<evidence type="ECO:0000313" key="14">
    <source>
        <dbReference type="Proteomes" id="UP000604481"/>
    </source>
</evidence>
<evidence type="ECO:0000256" key="8">
    <source>
        <dbReference type="ARBA" id="ARBA00023306"/>
    </source>
</evidence>
<evidence type="ECO:0000256" key="9">
    <source>
        <dbReference type="HAMAP-Rule" id="MF_01808"/>
    </source>
</evidence>
<feature type="region of interest" description="Disordered" evidence="10">
    <location>
        <begin position="1"/>
        <end position="27"/>
    </location>
</feature>
<sequence length="320" mass="35148">MPEPTPASTATGLPASSDETQASPSPASLTGFEHFFRHLQGERMVSPHTLAAYQRDLGYLAELSQNQELQSITPMAIRGMVRQLASRGLSGRSIARILSAWRAFYRLMCRDFHWPLNPVDGVRPPKARKPLPETLTTDSASGFLDALPDDEVLACRDKAIFELAYSSGLRVSELAGLKLADLDLAQGEARVLGKGSKTRLVPVGHAAVEALRRWLLLRPQLAHSGVISVFVSNKGGALTSRAIQLRLKHWQTVLGLAEPLYPHKLRHSCATHLLQSSGDLRAVQELLGHASISTTQVYTHLDFQHLAKVYDAAHPRARRK</sequence>